<gene>
    <name evidence="1" type="ORF">Celaphus_00011554</name>
</gene>
<feature type="non-terminal residue" evidence="1">
    <location>
        <position position="170"/>
    </location>
</feature>
<sequence>VWGESVREETQKTVLQWIKYDDSSGSLCEADDISTEYDSEKGPDAGKIGNIIVYEENKVTVNKRYLNILASSQGKHEENILHRWLEGLCVKQWCTSDISGHASNTVCLTVTELLQDSCLERHSLEMFPKLWIVLAGLNVDCGKYSDSGFGHCLKCLVLKDIDSKYTRKWT</sequence>
<evidence type="ECO:0000313" key="1">
    <source>
        <dbReference type="EMBL" id="OWK16974.1"/>
    </source>
</evidence>
<proteinExistence type="predicted"/>
<protein>
    <submittedName>
        <fullName evidence="1">Uncharacterized protein</fullName>
    </submittedName>
</protein>
<evidence type="ECO:0000313" key="2">
    <source>
        <dbReference type="Proteomes" id="UP000242450"/>
    </source>
</evidence>
<dbReference type="EMBL" id="MKHE01000003">
    <property type="protein sequence ID" value="OWK16974.1"/>
    <property type="molecule type" value="Genomic_DNA"/>
</dbReference>
<accession>A0A212DFQ9</accession>
<comment type="caution">
    <text evidence="1">The sequence shown here is derived from an EMBL/GenBank/DDBJ whole genome shotgun (WGS) entry which is preliminary data.</text>
</comment>
<reference evidence="1 2" key="1">
    <citation type="journal article" date="2018" name="Mol. Genet. Genomics">
        <title>The red deer Cervus elaphus genome CerEla1.0: sequencing, annotating, genes, and chromosomes.</title>
        <authorList>
            <person name="Bana N.A."/>
            <person name="Nyiri A."/>
            <person name="Nagy J."/>
            <person name="Frank K."/>
            <person name="Nagy T."/>
            <person name="Steger V."/>
            <person name="Schiller M."/>
            <person name="Lakatos P."/>
            <person name="Sugar L."/>
            <person name="Horn P."/>
            <person name="Barta E."/>
            <person name="Orosz L."/>
        </authorList>
    </citation>
    <scope>NUCLEOTIDE SEQUENCE [LARGE SCALE GENOMIC DNA]</scope>
    <source>
        <strain evidence="1">Hungarian</strain>
    </source>
</reference>
<organism evidence="1 2">
    <name type="scientific">Cervus elaphus hippelaphus</name>
    <name type="common">European red deer</name>
    <dbReference type="NCBI Taxonomy" id="46360"/>
    <lineage>
        <taxon>Eukaryota</taxon>
        <taxon>Metazoa</taxon>
        <taxon>Chordata</taxon>
        <taxon>Craniata</taxon>
        <taxon>Vertebrata</taxon>
        <taxon>Euteleostomi</taxon>
        <taxon>Mammalia</taxon>
        <taxon>Eutheria</taxon>
        <taxon>Laurasiatheria</taxon>
        <taxon>Artiodactyla</taxon>
        <taxon>Ruminantia</taxon>
        <taxon>Pecora</taxon>
        <taxon>Cervidae</taxon>
        <taxon>Cervinae</taxon>
        <taxon>Cervus</taxon>
    </lineage>
</organism>
<keyword evidence="2" id="KW-1185">Reference proteome</keyword>
<feature type="non-terminal residue" evidence="1">
    <location>
        <position position="1"/>
    </location>
</feature>
<dbReference type="AlphaFoldDB" id="A0A212DFQ9"/>
<dbReference type="Proteomes" id="UP000242450">
    <property type="component" value="Chromosome 3"/>
</dbReference>
<name>A0A212DFQ9_CEREH</name>